<evidence type="ECO:0000313" key="4">
    <source>
        <dbReference type="EMBL" id="MFC4062335.1"/>
    </source>
</evidence>
<proteinExistence type="predicted"/>
<dbReference type="Gene3D" id="3.30.572.10">
    <property type="entry name" value="Thymidylate synthase/dCMP hydroxymethylase domain"/>
    <property type="match status" value="1"/>
</dbReference>
<dbReference type="SUPFAM" id="SSF55831">
    <property type="entry name" value="Thymidylate synthase/dCMP hydroxymethylase"/>
    <property type="match status" value="1"/>
</dbReference>
<evidence type="ECO:0000313" key="5">
    <source>
        <dbReference type="Proteomes" id="UP001595850"/>
    </source>
</evidence>
<gene>
    <name evidence="4" type="ORF">ACFOWE_28885</name>
</gene>
<protein>
    <submittedName>
        <fullName evidence="4">Thymidylate synthase</fullName>
    </submittedName>
</protein>
<keyword evidence="1" id="KW-0808">Transferase</keyword>
<reference evidence="5" key="1">
    <citation type="journal article" date="2019" name="Int. J. Syst. Evol. Microbiol.">
        <title>The Global Catalogue of Microorganisms (GCM) 10K type strain sequencing project: providing services to taxonomists for standard genome sequencing and annotation.</title>
        <authorList>
            <consortium name="The Broad Institute Genomics Platform"/>
            <consortium name="The Broad Institute Genome Sequencing Center for Infectious Disease"/>
            <person name="Wu L."/>
            <person name="Ma J."/>
        </authorList>
    </citation>
    <scope>NUCLEOTIDE SEQUENCE [LARGE SCALE GENOMIC DNA]</scope>
    <source>
        <strain evidence="5">TBRC 4489</strain>
    </source>
</reference>
<dbReference type="RefSeq" id="WP_377293359.1">
    <property type="nucleotide sequence ID" value="NZ_JBHSBM010000042.1"/>
</dbReference>
<dbReference type="InterPro" id="IPR023451">
    <property type="entry name" value="Thymidate_synth/dCMP_Mease_dom"/>
</dbReference>
<evidence type="ECO:0000256" key="1">
    <source>
        <dbReference type="ARBA" id="ARBA00022679"/>
    </source>
</evidence>
<feature type="region of interest" description="Disordered" evidence="2">
    <location>
        <begin position="205"/>
        <end position="244"/>
    </location>
</feature>
<feature type="domain" description="Thymidylate synthase/dCMP hydroxymethylase" evidence="3">
    <location>
        <begin position="93"/>
        <end position="208"/>
    </location>
</feature>
<evidence type="ECO:0000259" key="3">
    <source>
        <dbReference type="Pfam" id="PF00303"/>
    </source>
</evidence>
<dbReference type="Proteomes" id="UP001595850">
    <property type="component" value="Unassembled WGS sequence"/>
</dbReference>
<evidence type="ECO:0000256" key="2">
    <source>
        <dbReference type="SAM" id="MobiDB-lite"/>
    </source>
</evidence>
<dbReference type="InterPro" id="IPR036926">
    <property type="entry name" value="Thymidate_synth/dCMP_Mease_sf"/>
</dbReference>
<accession>A0ABV8IGW6</accession>
<name>A0ABV8IGW6_9ACTN</name>
<feature type="compositionally biased region" description="Basic and acidic residues" evidence="2">
    <location>
        <begin position="228"/>
        <end position="244"/>
    </location>
</feature>
<comment type="caution">
    <text evidence="4">The sequence shown here is derived from an EMBL/GenBank/DDBJ whole genome shotgun (WGS) entry which is preliminary data.</text>
</comment>
<sequence length="244" mass="26677">MADLLRRFATCGESWVWLMRHVRDEGGPAEDDRGPVIEAPAVLFEIDRIGWDDPVLAAYGDAGKTALYASKFTEVTVVPPFKYSYGGRLRRLLGTDQLSWVSGLLRARPYSKSAWISLTVPGERPDAVPCLTSLAFRLRDGRLVMTAAFRSQNVLTSYLNYVPLRSIQSEVADDLGVGCGSTRVFIDVPHIYVADAATVEEILRRSEHDGLGEGEDSGEGSPGPAGRSGRDRGRLRPDRGRGAP</sequence>
<organism evidence="4 5">
    <name type="scientific">Planomonospora corallina</name>
    <dbReference type="NCBI Taxonomy" id="1806052"/>
    <lineage>
        <taxon>Bacteria</taxon>
        <taxon>Bacillati</taxon>
        <taxon>Actinomycetota</taxon>
        <taxon>Actinomycetes</taxon>
        <taxon>Streptosporangiales</taxon>
        <taxon>Streptosporangiaceae</taxon>
        <taxon>Planomonospora</taxon>
    </lineage>
</organism>
<keyword evidence="5" id="KW-1185">Reference proteome</keyword>
<dbReference type="Pfam" id="PF00303">
    <property type="entry name" value="Thymidylat_synt"/>
    <property type="match status" value="1"/>
</dbReference>
<dbReference type="EMBL" id="JBHSBM010000042">
    <property type="protein sequence ID" value="MFC4062335.1"/>
    <property type="molecule type" value="Genomic_DNA"/>
</dbReference>